<protein>
    <submittedName>
        <fullName evidence="6">LacI family DNA-binding transcriptional regulator</fullName>
    </submittedName>
</protein>
<dbReference type="PROSITE" id="PS50932">
    <property type="entry name" value="HTH_LACI_2"/>
    <property type="match status" value="1"/>
</dbReference>
<dbReference type="InterPro" id="IPR010982">
    <property type="entry name" value="Lambda_DNA-bd_dom_sf"/>
</dbReference>
<comment type="caution">
    <text evidence="6">The sequence shown here is derived from an EMBL/GenBank/DDBJ whole genome shotgun (WGS) entry which is preliminary data.</text>
</comment>
<dbReference type="PROSITE" id="PS50943">
    <property type="entry name" value="HTH_CROC1"/>
    <property type="match status" value="1"/>
</dbReference>
<dbReference type="InterPro" id="IPR046335">
    <property type="entry name" value="LacI/GalR-like_sensor"/>
</dbReference>
<proteinExistence type="predicted"/>
<evidence type="ECO:0000313" key="6">
    <source>
        <dbReference type="EMBL" id="MET1491564.1"/>
    </source>
</evidence>
<keyword evidence="2 6" id="KW-0238">DNA-binding</keyword>
<dbReference type="Pfam" id="PF00356">
    <property type="entry name" value="LacI"/>
    <property type="match status" value="1"/>
</dbReference>
<dbReference type="Gene3D" id="3.40.50.2300">
    <property type="match status" value="2"/>
</dbReference>
<evidence type="ECO:0000256" key="2">
    <source>
        <dbReference type="ARBA" id="ARBA00023125"/>
    </source>
</evidence>
<evidence type="ECO:0000313" key="7">
    <source>
        <dbReference type="Proteomes" id="UP001548590"/>
    </source>
</evidence>
<reference evidence="6 7" key="1">
    <citation type="submission" date="2024-07" db="EMBL/GenBank/DDBJ databases">
        <title>Uliginosibacterium paludis KCTC:42655.</title>
        <authorList>
            <person name="Kim M.K."/>
        </authorList>
    </citation>
    <scope>NUCLEOTIDE SEQUENCE [LARGE SCALE GENOMIC DNA]</scope>
    <source>
        <strain evidence="6 7">KCTC 42655</strain>
    </source>
</reference>
<dbReference type="SMART" id="SM00354">
    <property type="entry name" value="HTH_LACI"/>
    <property type="match status" value="1"/>
</dbReference>
<evidence type="ECO:0000256" key="3">
    <source>
        <dbReference type="ARBA" id="ARBA00023163"/>
    </source>
</evidence>
<accession>A0ABV2CUH3</accession>
<sequence length="358" mass="38774">MTIPGGDKRVTLADVAKLAGVSKQTVSRVVNGSAHVTEDTRERVLHCIETLGFRPSALARQLSTGRSQTIGVVSNGGQGYLVTGVAYLGMVRQADRMGYALLIKEMVDFSAGSVRAMLDFLIERQVDGVIWAGPEIGDSHAWLDDFDLASLPMPLVAINAKARPGVDTVSFDNFEAGRLATRHLLSLGRRNIGHISGPANRWVTQQRVEGWRAALAEAGLPEAGRNLVEGDWDVTSGGPGLRRLREICPQLDAVFVGSDRMAIGVLAEAHRLGLRVPEDIAVMGVDNQPESAFLIPPLTSMTQDTPRMAEVALRLLVRRICERRGEPYPEACAIPESPVLYHDLVVRASTLCSKSPTR</sequence>
<dbReference type="InterPro" id="IPR000843">
    <property type="entry name" value="HTH_LacI"/>
</dbReference>
<feature type="domain" description="HTH lacI-type" evidence="4">
    <location>
        <begin position="10"/>
        <end position="64"/>
    </location>
</feature>
<gene>
    <name evidence="6" type="ORF">ABVT11_17120</name>
</gene>
<dbReference type="PRINTS" id="PR00036">
    <property type="entry name" value="HTHLACI"/>
</dbReference>
<dbReference type="SUPFAM" id="SSF47413">
    <property type="entry name" value="lambda repressor-like DNA-binding domains"/>
    <property type="match status" value="1"/>
</dbReference>
<evidence type="ECO:0000256" key="1">
    <source>
        <dbReference type="ARBA" id="ARBA00023015"/>
    </source>
</evidence>
<feature type="domain" description="HTH cro/C1-type" evidence="5">
    <location>
        <begin position="8"/>
        <end position="58"/>
    </location>
</feature>
<dbReference type="Pfam" id="PF13377">
    <property type="entry name" value="Peripla_BP_3"/>
    <property type="match status" value="1"/>
</dbReference>
<evidence type="ECO:0000259" key="4">
    <source>
        <dbReference type="PROSITE" id="PS50932"/>
    </source>
</evidence>
<organism evidence="6 7">
    <name type="scientific">Uliginosibacterium paludis</name>
    <dbReference type="NCBI Taxonomy" id="1615952"/>
    <lineage>
        <taxon>Bacteria</taxon>
        <taxon>Pseudomonadati</taxon>
        <taxon>Pseudomonadota</taxon>
        <taxon>Betaproteobacteria</taxon>
        <taxon>Rhodocyclales</taxon>
        <taxon>Zoogloeaceae</taxon>
        <taxon>Uliginosibacterium</taxon>
    </lineage>
</organism>
<name>A0ABV2CUH3_9RHOO</name>
<keyword evidence="3" id="KW-0804">Transcription</keyword>
<dbReference type="RefSeq" id="WP_345929550.1">
    <property type="nucleotide sequence ID" value="NZ_JBDIVF010000010.1"/>
</dbReference>
<dbReference type="InterPro" id="IPR028082">
    <property type="entry name" value="Peripla_BP_I"/>
</dbReference>
<dbReference type="PANTHER" id="PTHR30146:SF109">
    <property type="entry name" value="HTH-TYPE TRANSCRIPTIONAL REGULATOR GALS"/>
    <property type="match status" value="1"/>
</dbReference>
<dbReference type="EMBL" id="JBEWLZ010000013">
    <property type="protein sequence ID" value="MET1491564.1"/>
    <property type="molecule type" value="Genomic_DNA"/>
</dbReference>
<keyword evidence="1" id="KW-0805">Transcription regulation</keyword>
<evidence type="ECO:0000259" key="5">
    <source>
        <dbReference type="PROSITE" id="PS50943"/>
    </source>
</evidence>
<dbReference type="Proteomes" id="UP001548590">
    <property type="component" value="Unassembled WGS sequence"/>
</dbReference>
<dbReference type="PANTHER" id="PTHR30146">
    <property type="entry name" value="LACI-RELATED TRANSCRIPTIONAL REPRESSOR"/>
    <property type="match status" value="1"/>
</dbReference>
<keyword evidence="7" id="KW-1185">Reference proteome</keyword>
<dbReference type="GO" id="GO:0003677">
    <property type="term" value="F:DNA binding"/>
    <property type="evidence" value="ECO:0007669"/>
    <property type="project" value="UniProtKB-KW"/>
</dbReference>
<dbReference type="Gene3D" id="1.10.260.40">
    <property type="entry name" value="lambda repressor-like DNA-binding domains"/>
    <property type="match status" value="1"/>
</dbReference>
<dbReference type="SUPFAM" id="SSF53822">
    <property type="entry name" value="Periplasmic binding protein-like I"/>
    <property type="match status" value="1"/>
</dbReference>
<dbReference type="CDD" id="cd01392">
    <property type="entry name" value="HTH_LacI"/>
    <property type="match status" value="1"/>
</dbReference>
<dbReference type="PROSITE" id="PS00356">
    <property type="entry name" value="HTH_LACI_1"/>
    <property type="match status" value="1"/>
</dbReference>
<dbReference type="InterPro" id="IPR001387">
    <property type="entry name" value="Cro/C1-type_HTH"/>
</dbReference>
<dbReference type="CDD" id="cd01574">
    <property type="entry name" value="PBP1_LacI"/>
    <property type="match status" value="1"/>
</dbReference>